<feature type="signal peptide" evidence="1">
    <location>
        <begin position="1"/>
        <end position="26"/>
    </location>
</feature>
<dbReference type="Pfam" id="PF12974">
    <property type="entry name" value="Phosphonate-bd"/>
    <property type="match status" value="1"/>
</dbReference>
<evidence type="ECO:0000313" key="3">
    <source>
        <dbReference type="Proteomes" id="UP001157914"/>
    </source>
</evidence>
<evidence type="ECO:0000256" key="1">
    <source>
        <dbReference type="SAM" id="SignalP"/>
    </source>
</evidence>
<keyword evidence="1" id="KW-0732">Signal</keyword>
<organism evidence="2 3">
    <name type="scientific">Roseibium denhamense</name>
    <dbReference type="NCBI Taxonomy" id="76305"/>
    <lineage>
        <taxon>Bacteria</taxon>
        <taxon>Pseudomonadati</taxon>
        <taxon>Pseudomonadota</taxon>
        <taxon>Alphaproteobacteria</taxon>
        <taxon>Hyphomicrobiales</taxon>
        <taxon>Stappiaceae</taxon>
        <taxon>Roseibium</taxon>
    </lineage>
</organism>
<keyword evidence="3" id="KW-1185">Reference proteome</keyword>
<evidence type="ECO:0000313" key="2">
    <source>
        <dbReference type="EMBL" id="SMP22896.1"/>
    </source>
</evidence>
<dbReference type="Gene3D" id="3.40.190.10">
    <property type="entry name" value="Periplasmic binding protein-like II"/>
    <property type="match status" value="2"/>
</dbReference>
<dbReference type="SUPFAM" id="SSF53850">
    <property type="entry name" value="Periplasmic binding protein-like II"/>
    <property type="match status" value="1"/>
</dbReference>
<gene>
    <name evidence="2" type="ORF">SAMN06265374_2226</name>
</gene>
<reference evidence="2 3" key="1">
    <citation type="submission" date="2017-05" db="EMBL/GenBank/DDBJ databases">
        <authorList>
            <person name="Varghese N."/>
            <person name="Submissions S."/>
        </authorList>
    </citation>
    <scope>NUCLEOTIDE SEQUENCE [LARGE SCALE GENOMIC DNA]</scope>
    <source>
        <strain evidence="2 3">DSM 15949</strain>
    </source>
</reference>
<dbReference type="PANTHER" id="PTHR35841:SF1">
    <property type="entry name" value="PHOSPHONATES-BINDING PERIPLASMIC PROTEIN"/>
    <property type="match status" value="1"/>
</dbReference>
<dbReference type="PANTHER" id="PTHR35841">
    <property type="entry name" value="PHOSPHONATES-BINDING PERIPLASMIC PROTEIN"/>
    <property type="match status" value="1"/>
</dbReference>
<dbReference type="EMBL" id="FXTT01000003">
    <property type="protein sequence ID" value="SMP22896.1"/>
    <property type="molecule type" value="Genomic_DNA"/>
</dbReference>
<comment type="caution">
    <text evidence="2">The sequence shown here is derived from an EMBL/GenBank/DDBJ whole genome shotgun (WGS) entry which is preliminary data.</text>
</comment>
<sequence>MAVCAMAAFLCLSLAAATVFGTPANASETAGAPDRLRLGVIIAGDPAARDRVEAFRLVMEDIVDLPVDLFLLETMGEAVEAISSGRIDYIRLSPSAYAAAYRLCSCIEPLVTAAPDDFPARFYAVIIAKRTGIKGSLDTLKGARIGVGAAESVSGYRVPLANLAADGINAHTHFGPLVEVQNPVEGIRAVLDGRVAATFGWSSLAGEAKVGYTAGTLNDFYVLGGRGFNDLEIVWRSPPIPYTAHSVRSDLPDDLKRRLRAGLMDLRREAPDAYLAIEPDLPGGFEPVVHADFRPVLRTYEDDFAAVLAPRQP</sequence>
<feature type="chain" id="PRO_5046052947" evidence="1">
    <location>
        <begin position="27"/>
        <end position="313"/>
    </location>
</feature>
<name>A0ABY1NZN9_9HYPH</name>
<proteinExistence type="predicted"/>
<protein>
    <submittedName>
        <fullName evidence="2">Phosphate/phosphite/phosphonate ABC transporter binding protein</fullName>
    </submittedName>
</protein>
<dbReference type="Proteomes" id="UP001157914">
    <property type="component" value="Unassembled WGS sequence"/>
</dbReference>
<accession>A0ABY1NZN9</accession>